<organism evidence="2 3">
    <name type="scientific">Portunus trituberculatus</name>
    <name type="common">Swimming crab</name>
    <name type="synonym">Neptunus trituberculatus</name>
    <dbReference type="NCBI Taxonomy" id="210409"/>
    <lineage>
        <taxon>Eukaryota</taxon>
        <taxon>Metazoa</taxon>
        <taxon>Ecdysozoa</taxon>
        <taxon>Arthropoda</taxon>
        <taxon>Crustacea</taxon>
        <taxon>Multicrustacea</taxon>
        <taxon>Malacostraca</taxon>
        <taxon>Eumalacostraca</taxon>
        <taxon>Eucarida</taxon>
        <taxon>Decapoda</taxon>
        <taxon>Pleocyemata</taxon>
        <taxon>Brachyura</taxon>
        <taxon>Eubrachyura</taxon>
        <taxon>Portunoidea</taxon>
        <taxon>Portunidae</taxon>
        <taxon>Portuninae</taxon>
        <taxon>Portunus</taxon>
    </lineage>
</organism>
<comment type="caution">
    <text evidence="2">The sequence shown here is derived from an EMBL/GenBank/DDBJ whole genome shotgun (WGS) entry which is preliminary data.</text>
</comment>
<protein>
    <submittedName>
        <fullName evidence="2">Uncharacterized protein</fullName>
    </submittedName>
</protein>
<evidence type="ECO:0000313" key="2">
    <source>
        <dbReference type="EMBL" id="MPD01692.1"/>
    </source>
</evidence>
<gene>
    <name evidence="2" type="ORF">E2C01_097231</name>
</gene>
<evidence type="ECO:0000256" key="1">
    <source>
        <dbReference type="SAM" id="MobiDB-lite"/>
    </source>
</evidence>
<keyword evidence="3" id="KW-1185">Reference proteome</keyword>
<name>A0A5B7JUM6_PORTR</name>
<accession>A0A5B7JUM6</accession>
<sequence length="69" mass="7405">MAPALAHRKHPVAAEGSLATLKERLVGNSIPGHSPLSLSPPTTHWPWEALTQSRTTPPPPPFATRQRGP</sequence>
<dbReference type="EMBL" id="VSRR010128190">
    <property type="protein sequence ID" value="MPD01692.1"/>
    <property type="molecule type" value="Genomic_DNA"/>
</dbReference>
<dbReference type="Proteomes" id="UP000324222">
    <property type="component" value="Unassembled WGS sequence"/>
</dbReference>
<feature type="region of interest" description="Disordered" evidence="1">
    <location>
        <begin position="30"/>
        <end position="69"/>
    </location>
</feature>
<dbReference type="AlphaFoldDB" id="A0A5B7JUM6"/>
<proteinExistence type="predicted"/>
<evidence type="ECO:0000313" key="3">
    <source>
        <dbReference type="Proteomes" id="UP000324222"/>
    </source>
</evidence>
<reference evidence="2 3" key="1">
    <citation type="submission" date="2019-05" db="EMBL/GenBank/DDBJ databases">
        <title>Another draft genome of Portunus trituberculatus and its Hox gene families provides insights of decapod evolution.</title>
        <authorList>
            <person name="Jeong J.-H."/>
            <person name="Song I."/>
            <person name="Kim S."/>
            <person name="Choi T."/>
            <person name="Kim D."/>
            <person name="Ryu S."/>
            <person name="Kim W."/>
        </authorList>
    </citation>
    <scope>NUCLEOTIDE SEQUENCE [LARGE SCALE GENOMIC DNA]</scope>
    <source>
        <tissue evidence="2">Muscle</tissue>
    </source>
</reference>